<proteinExistence type="predicted"/>
<dbReference type="Proteomes" id="UP000594468">
    <property type="component" value="Chromosome"/>
</dbReference>
<evidence type="ECO:0000313" key="1">
    <source>
        <dbReference type="EMBL" id="QPC84492.1"/>
    </source>
</evidence>
<sequence>MVTAVFDGNCVLCQTMRAIFTRLDWLRRVEFLDLHQRDYVTERFPQLANRDLMGSMHVIAEEDHVYNGFPAVRRLLKEVPLGYPFWIVLHIPGLSRLGPIVYRWIARNRYHINKMLGVDLPQQCEDGICKMP</sequence>
<dbReference type="EMBL" id="CP062983">
    <property type="protein sequence ID" value="QPC84492.1"/>
    <property type="molecule type" value="Genomic_DNA"/>
</dbReference>
<evidence type="ECO:0000313" key="2">
    <source>
        <dbReference type="Proteomes" id="UP000594468"/>
    </source>
</evidence>
<gene>
    <name evidence="1" type="ORF">G4Y79_08985</name>
</gene>
<dbReference type="Pfam" id="PF04134">
    <property type="entry name" value="DCC1-like"/>
    <property type="match status" value="1"/>
</dbReference>
<dbReference type="RefSeq" id="WP_195172555.1">
    <property type="nucleotide sequence ID" value="NZ_CP062983.1"/>
</dbReference>
<name>A0A7S8IGB3_9CHLR</name>
<reference evidence="1 2" key="1">
    <citation type="submission" date="2020-02" db="EMBL/GenBank/DDBJ databases">
        <authorList>
            <person name="Zheng R.K."/>
            <person name="Sun C.M."/>
        </authorList>
    </citation>
    <scope>NUCLEOTIDE SEQUENCE [LARGE SCALE GENOMIC DNA]</scope>
    <source>
        <strain evidence="2">rifampicinis</strain>
    </source>
</reference>
<organism evidence="1 2">
    <name type="scientific">Phototrophicus methaneseepsis</name>
    <dbReference type="NCBI Taxonomy" id="2710758"/>
    <lineage>
        <taxon>Bacteria</taxon>
        <taxon>Bacillati</taxon>
        <taxon>Chloroflexota</taxon>
        <taxon>Candidatus Thermofontia</taxon>
        <taxon>Phototrophicales</taxon>
        <taxon>Phototrophicaceae</taxon>
        <taxon>Phototrophicus</taxon>
    </lineage>
</organism>
<dbReference type="AlphaFoldDB" id="A0A7S8IGB3"/>
<dbReference type="GO" id="GO:0015035">
    <property type="term" value="F:protein-disulfide reductase activity"/>
    <property type="evidence" value="ECO:0007669"/>
    <property type="project" value="InterPro"/>
</dbReference>
<dbReference type="KEGG" id="pmet:G4Y79_08985"/>
<dbReference type="PANTHER" id="PTHR34290:SF2">
    <property type="entry name" value="OS04G0668800 PROTEIN"/>
    <property type="match status" value="1"/>
</dbReference>
<dbReference type="PANTHER" id="PTHR34290">
    <property type="entry name" value="SI:CH73-390P7.2"/>
    <property type="match status" value="1"/>
</dbReference>
<dbReference type="InterPro" id="IPR044691">
    <property type="entry name" value="DCC1_Trx"/>
</dbReference>
<dbReference type="InterPro" id="IPR007263">
    <property type="entry name" value="DCC1-like"/>
</dbReference>
<accession>A0A7S8IGB3</accession>
<protein>
    <submittedName>
        <fullName evidence="1">DUF393 domain-containing protein</fullName>
    </submittedName>
</protein>
<keyword evidence="2" id="KW-1185">Reference proteome</keyword>